<dbReference type="Proteomes" id="UP000019423">
    <property type="component" value="Chromosome"/>
</dbReference>
<dbReference type="HOGENOM" id="CLU_1945836_0_0_10"/>
<evidence type="ECO:0000313" key="1">
    <source>
        <dbReference type="EMBL" id="AHJ96534.1"/>
    </source>
</evidence>
<gene>
    <name evidence="1" type="ORF">Hsw_0939</name>
</gene>
<reference evidence="1 2" key="1">
    <citation type="submission" date="2014-01" db="EMBL/GenBank/DDBJ databases">
        <title>Complete genome sequence of ionizing-radiation resistance bacterium Hymenobacter swuensis DY53.</title>
        <authorList>
            <person name="Jung J.-H."/>
            <person name="Jeong S.-W."/>
            <person name="Joe M.-H."/>
            <person name="Cho y.-j."/>
            <person name="Kim M.-K."/>
            <person name="Lim S.-Y."/>
        </authorList>
    </citation>
    <scope>NUCLEOTIDE SEQUENCE [LARGE SCALE GENOMIC DNA]</scope>
    <source>
        <strain evidence="1 2">DY53</strain>
    </source>
</reference>
<dbReference type="OrthoDB" id="661524at2"/>
<dbReference type="AlphaFoldDB" id="W8ETQ7"/>
<sequence length="129" mass="14170">MDSLSEAPKQPFTLEQAGEWTRRFREQSEHAVKGHLFDRAALEALLSRSDATGLRFYYGRDEENHPQLVMVAVDVDGNDLVDTPLRQMPTEGESMLMATASLSSSDDDPIVGPGKTCPPCCSVTNLLNS</sequence>
<proteinExistence type="predicted"/>
<dbReference type="eggNOG" id="ENOG5033KQC">
    <property type="taxonomic scope" value="Bacteria"/>
</dbReference>
<keyword evidence="2" id="KW-1185">Reference proteome</keyword>
<dbReference type="EMBL" id="CP007145">
    <property type="protein sequence ID" value="AHJ96534.1"/>
    <property type="molecule type" value="Genomic_DNA"/>
</dbReference>
<organism evidence="1 2">
    <name type="scientific">Hymenobacter swuensis DY53</name>
    <dbReference type="NCBI Taxonomy" id="1227739"/>
    <lineage>
        <taxon>Bacteria</taxon>
        <taxon>Pseudomonadati</taxon>
        <taxon>Bacteroidota</taxon>
        <taxon>Cytophagia</taxon>
        <taxon>Cytophagales</taxon>
        <taxon>Hymenobacteraceae</taxon>
        <taxon>Hymenobacter</taxon>
    </lineage>
</organism>
<dbReference type="RefSeq" id="WP_044001232.1">
    <property type="nucleotide sequence ID" value="NZ_CP007145.1"/>
</dbReference>
<dbReference type="PATRIC" id="fig|1227739.3.peg.1186"/>
<dbReference type="KEGG" id="hsw:Hsw_0939"/>
<protein>
    <submittedName>
        <fullName evidence="1">Uncharacterized protein</fullName>
    </submittedName>
</protein>
<name>W8ETQ7_9BACT</name>
<accession>W8ETQ7</accession>
<evidence type="ECO:0000313" key="2">
    <source>
        <dbReference type="Proteomes" id="UP000019423"/>
    </source>
</evidence>
<dbReference type="STRING" id="1227739.Hsw_0939"/>